<dbReference type="CDD" id="cd13912">
    <property type="entry name" value="CcO_II_C"/>
    <property type="match status" value="1"/>
</dbReference>
<comment type="similarity">
    <text evidence="2 13">Belongs to the cytochrome c oxidase subunit 2 family.</text>
</comment>
<evidence type="ECO:0000256" key="2">
    <source>
        <dbReference type="ARBA" id="ARBA00007866"/>
    </source>
</evidence>
<keyword evidence="6 14" id="KW-0479">Metal-binding</keyword>
<dbReference type="GO" id="GO:0004129">
    <property type="term" value="F:cytochrome-c oxidase activity"/>
    <property type="evidence" value="ECO:0007669"/>
    <property type="project" value="UniProtKB-EC"/>
</dbReference>
<dbReference type="PROSITE" id="PS00078">
    <property type="entry name" value="COX2"/>
    <property type="match status" value="1"/>
</dbReference>
<evidence type="ECO:0000256" key="10">
    <source>
        <dbReference type="ARBA" id="ARBA00023008"/>
    </source>
</evidence>
<evidence type="ECO:0000256" key="12">
    <source>
        <dbReference type="ARBA" id="ARBA00047816"/>
    </source>
</evidence>
<dbReference type="PANTHER" id="PTHR22888">
    <property type="entry name" value="CYTOCHROME C OXIDASE, SUBUNIT II"/>
    <property type="match status" value="1"/>
</dbReference>
<comment type="caution">
    <text evidence="19">The sequence shown here is derived from an EMBL/GenBank/DDBJ whole genome shotgun (WGS) entry which is preliminary data.</text>
</comment>
<dbReference type="PRINTS" id="PR01166">
    <property type="entry name" value="CYCOXIDASEII"/>
</dbReference>
<evidence type="ECO:0000259" key="17">
    <source>
        <dbReference type="PROSITE" id="PS50857"/>
    </source>
</evidence>
<keyword evidence="5 13" id="KW-0812">Transmembrane</keyword>
<evidence type="ECO:0000256" key="8">
    <source>
        <dbReference type="ARBA" id="ARBA00022982"/>
    </source>
</evidence>
<evidence type="ECO:0000256" key="4">
    <source>
        <dbReference type="ARBA" id="ARBA00022660"/>
    </source>
</evidence>
<dbReference type="InterPro" id="IPR002429">
    <property type="entry name" value="CcO_II-like_C"/>
</dbReference>
<comment type="cofactor">
    <cofactor evidence="14">
        <name>Cu cation</name>
        <dbReference type="ChEBI" id="CHEBI:23378"/>
    </cofactor>
    <text evidence="14">Binds a copper A center.</text>
</comment>
<evidence type="ECO:0000256" key="14">
    <source>
        <dbReference type="RuleBase" id="RU004024"/>
    </source>
</evidence>
<accession>A0A840I0E2</accession>
<evidence type="ECO:0000256" key="7">
    <source>
        <dbReference type="ARBA" id="ARBA00022967"/>
    </source>
</evidence>
<gene>
    <name evidence="19" type="ORF">GGQ59_001036</name>
</gene>
<evidence type="ECO:0000256" key="6">
    <source>
        <dbReference type="ARBA" id="ARBA00022723"/>
    </source>
</evidence>
<protein>
    <recommendedName>
        <fullName evidence="14">Cytochrome c oxidase subunit 2</fullName>
        <ecNumber evidence="14">7.1.1.9</ecNumber>
    </recommendedName>
</protein>
<dbReference type="InterPro" id="IPR008972">
    <property type="entry name" value="Cupredoxin"/>
</dbReference>
<dbReference type="InterPro" id="IPR011759">
    <property type="entry name" value="Cyt_c_oxidase_su2_TM_dom"/>
</dbReference>
<keyword evidence="10 14" id="KW-0186">Copper</keyword>
<evidence type="ECO:0000256" key="11">
    <source>
        <dbReference type="ARBA" id="ARBA00023136"/>
    </source>
</evidence>
<proteinExistence type="inferred from homology"/>
<feature type="domain" description="Cytochrome oxidase subunit II transmembrane region profile" evidence="18">
    <location>
        <begin position="69"/>
        <end position="165"/>
    </location>
</feature>
<evidence type="ECO:0000313" key="20">
    <source>
        <dbReference type="Proteomes" id="UP000563524"/>
    </source>
</evidence>
<evidence type="ECO:0000256" key="15">
    <source>
        <dbReference type="SAM" id="Phobius"/>
    </source>
</evidence>
<dbReference type="GO" id="GO:0042773">
    <property type="term" value="P:ATP synthesis coupled electron transport"/>
    <property type="evidence" value="ECO:0007669"/>
    <property type="project" value="TreeGrafter"/>
</dbReference>
<keyword evidence="20" id="KW-1185">Reference proteome</keyword>
<evidence type="ECO:0000256" key="3">
    <source>
        <dbReference type="ARBA" id="ARBA00022448"/>
    </source>
</evidence>
<evidence type="ECO:0000259" key="18">
    <source>
        <dbReference type="PROSITE" id="PS50999"/>
    </source>
</evidence>
<keyword evidence="16" id="KW-0732">Signal</keyword>
<keyword evidence="11 15" id="KW-0472">Membrane</keyword>
<keyword evidence="7" id="KW-1278">Translocase</keyword>
<evidence type="ECO:0000256" key="5">
    <source>
        <dbReference type="ARBA" id="ARBA00022692"/>
    </source>
</evidence>
<dbReference type="InterPro" id="IPR036257">
    <property type="entry name" value="Cyt_c_oxidase_su2_TM_sf"/>
</dbReference>
<feature type="signal peptide" evidence="16">
    <location>
        <begin position="1"/>
        <end position="25"/>
    </location>
</feature>
<dbReference type="Gene3D" id="2.60.40.420">
    <property type="entry name" value="Cupredoxins - blue copper proteins"/>
    <property type="match status" value="1"/>
</dbReference>
<keyword evidence="8 13" id="KW-0249">Electron transport</keyword>
<dbReference type="Pfam" id="PF00116">
    <property type="entry name" value="COX2"/>
    <property type="match status" value="1"/>
</dbReference>
<dbReference type="Gene3D" id="1.10.287.90">
    <property type="match status" value="1"/>
</dbReference>
<dbReference type="PROSITE" id="PS50999">
    <property type="entry name" value="COX2_TM"/>
    <property type="match status" value="1"/>
</dbReference>
<dbReference type="InterPro" id="IPR045187">
    <property type="entry name" value="CcO_II"/>
</dbReference>
<feature type="transmembrane region" description="Helical" evidence="15">
    <location>
        <begin position="137"/>
        <end position="160"/>
    </location>
</feature>
<dbReference type="PROSITE" id="PS50857">
    <property type="entry name" value="COX2_CUA"/>
    <property type="match status" value="1"/>
</dbReference>
<evidence type="ECO:0000256" key="9">
    <source>
        <dbReference type="ARBA" id="ARBA00022989"/>
    </source>
</evidence>
<dbReference type="SUPFAM" id="SSF49503">
    <property type="entry name" value="Cupredoxins"/>
    <property type="match status" value="1"/>
</dbReference>
<feature type="chain" id="PRO_5032398901" description="Cytochrome c oxidase subunit 2" evidence="16">
    <location>
        <begin position="26"/>
        <end position="429"/>
    </location>
</feature>
<dbReference type="InterPro" id="IPR001505">
    <property type="entry name" value="Copper_CuA"/>
</dbReference>
<name>A0A840I0E2_9PROT</name>
<comment type="subcellular location">
    <subcellularLocation>
        <location evidence="13">Cell membrane</location>
        <topology evidence="13">Multi-pass membrane protein</topology>
    </subcellularLocation>
    <subcellularLocation>
        <location evidence="1">Membrane</location>
        <topology evidence="1">Multi-pass membrane protein</topology>
    </subcellularLocation>
</comment>
<dbReference type="GO" id="GO:0005886">
    <property type="term" value="C:plasma membrane"/>
    <property type="evidence" value="ECO:0007669"/>
    <property type="project" value="UniProtKB-SubCell"/>
</dbReference>
<reference evidence="19 20" key="1">
    <citation type="submission" date="2020-08" db="EMBL/GenBank/DDBJ databases">
        <title>Genomic Encyclopedia of Type Strains, Phase IV (KMG-IV): sequencing the most valuable type-strain genomes for metagenomic binning, comparative biology and taxonomic classification.</title>
        <authorList>
            <person name="Goeker M."/>
        </authorList>
    </citation>
    <scope>NUCLEOTIDE SEQUENCE [LARGE SCALE GENOMIC DNA]</scope>
    <source>
        <strain evidence="19 20">DSM 102850</strain>
    </source>
</reference>
<dbReference type="AlphaFoldDB" id="A0A840I0E2"/>
<dbReference type="EMBL" id="JACHOB010000001">
    <property type="protein sequence ID" value="MBB4658536.1"/>
    <property type="molecule type" value="Genomic_DNA"/>
</dbReference>
<dbReference type="Proteomes" id="UP000563524">
    <property type="component" value="Unassembled WGS sequence"/>
</dbReference>
<feature type="transmembrane region" description="Helical" evidence="15">
    <location>
        <begin position="95"/>
        <end position="116"/>
    </location>
</feature>
<organism evidence="19 20">
    <name type="scientific">Parvularcula dongshanensis</name>
    <dbReference type="NCBI Taxonomy" id="1173995"/>
    <lineage>
        <taxon>Bacteria</taxon>
        <taxon>Pseudomonadati</taxon>
        <taxon>Pseudomonadota</taxon>
        <taxon>Alphaproteobacteria</taxon>
        <taxon>Parvularculales</taxon>
        <taxon>Parvularculaceae</taxon>
        <taxon>Parvularcula</taxon>
    </lineage>
</organism>
<keyword evidence="9 15" id="KW-1133">Transmembrane helix</keyword>
<keyword evidence="4 13" id="KW-0679">Respiratory chain</keyword>
<sequence>MTARTLLPVLGLLLAGFLFTPQALAQEQEGAATATSETADDVGPADEVSQAVAKVAQATGVEVSTEANLPDPTGTGMREAVTPIANEIHAFYEFILLPMKLLISFFVLGLIIWVLVRYNKVANPIPRRFSHNTLVEVAWTLVPVLILLIIALPSFDLLYLEDTMPDGQKVVAEPGQRTVTVANDFPDSRLIETNRHIEVAAVNVESGERRLLETDEYEVEGFGEPELTVTLAGALPQTERLEVIGGRSRVGRKPILGLFGADESQIVPAPSMTIKATGYQWGWNYSYPDFGEFEFDALIAPPDAVPSELYRFAATNDVVVPAGETVRVITTGRDVIHSWAMPSFGVKIDAIPGRLNETWFYTEELGTYYGQCSEICGKDHAFMPIAVRVVSRPEFEAWVDEQRDFNGLEPLFQNQDQLAAAAPATTDLN</sequence>
<evidence type="ECO:0000256" key="13">
    <source>
        <dbReference type="RuleBase" id="RU000456"/>
    </source>
</evidence>
<evidence type="ECO:0000256" key="16">
    <source>
        <dbReference type="SAM" id="SignalP"/>
    </source>
</evidence>
<comment type="catalytic activity">
    <reaction evidence="12 14">
        <text>4 Fe(II)-[cytochrome c] + O2 + 8 H(+)(in) = 4 Fe(III)-[cytochrome c] + 2 H2O + 4 H(+)(out)</text>
        <dbReference type="Rhea" id="RHEA:11436"/>
        <dbReference type="Rhea" id="RHEA-COMP:10350"/>
        <dbReference type="Rhea" id="RHEA-COMP:14399"/>
        <dbReference type="ChEBI" id="CHEBI:15377"/>
        <dbReference type="ChEBI" id="CHEBI:15378"/>
        <dbReference type="ChEBI" id="CHEBI:15379"/>
        <dbReference type="ChEBI" id="CHEBI:29033"/>
        <dbReference type="ChEBI" id="CHEBI:29034"/>
        <dbReference type="EC" id="7.1.1.9"/>
    </reaction>
</comment>
<dbReference type="Pfam" id="PF02790">
    <property type="entry name" value="COX2_TM"/>
    <property type="match status" value="1"/>
</dbReference>
<dbReference type="InterPro" id="IPR034210">
    <property type="entry name" value="CcO_II_C"/>
</dbReference>
<dbReference type="EC" id="7.1.1.9" evidence="14"/>
<evidence type="ECO:0000313" key="19">
    <source>
        <dbReference type="EMBL" id="MBB4658536.1"/>
    </source>
</evidence>
<evidence type="ECO:0000256" key="1">
    <source>
        <dbReference type="ARBA" id="ARBA00004141"/>
    </source>
</evidence>
<feature type="domain" description="Cytochrome oxidase subunit II copper A binding" evidence="17">
    <location>
        <begin position="269"/>
        <end position="401"/>
    </location>
</feature>
<dbReference type="SUPFAM" id="SSF81464">
    <property type="entry name" value="Cytochrome c oxidase subunit II-like, transmembrane region"/>
    <property type="match status" value="1"/>
</dbReference>
<dbReference type="GO" id="GO:0005507">
    <property type="term" value="F:copper ion binding"/>
    <property type="evidence" value="ECO:0007669"/>
    <property type="project" value="InterPro"/>
</dbReference>
<keyword evidence="3 13" id="KW-0813">Transport</keyword>
<comment type="function">
    <text evidence="14">Subunits I and II form the functional core of the enzyme complex. Electrons originating in cytochrome c are transferred via heme a and Cu(A) to the binuclear center formed by heme a3 and Cu(B).</text>
</comment>
<dbReference type="PANTHER" id="PTHR22888:SF9">
    <property type="entry name" value="CYTOCHROME C OXIDASE SUBUNIT 2"/>
    <property type="match status" value="1"/>
</dbReference>